<evidence type="ECO:0000313" key="3">
    <source>
        <dbReference type="EMBL" id="SDW66100.1"/>
    </source>
</evidence>
<organism evidence="3 4">
    <name type="scientific">Alicyclobacillus hesperidum</name>
    <dbReference type="NCBI Taxonomy" id="89784"/>
    <lineage>
        <taxon>Bacteria</taxon>
        <taxon>Bacillati</taxon>
        <taxon>Bacillota</taxon>
        <taxon>Bacilli</taxon>
        <taxon>Bacillales</taxon>
        <taxon>Alicyclobacillaceae</taxon>
        <taxon>Alicyclobacillus</taxon>
    </lineage>
</organism>
<evidence type="ECO:0000259" key="2">
    <source>
        <dbReference type="Pfam" id="PF12850"/>
    </source>
</evidence>
<dbReference type="EMBL" id="FNOJ01000010">
    <property type="protein sequence ID" value="SDW66100.1"/>
    <property type="molecule type" value="Genomic_DNA"/>
</dbReference>
<name>A0A1H2VCY9_9BACL</name>
<evidence type="ECO:0000313" key="4">
    <source>
        <dbReference type="Proteomes" id="UP000182589"/>
    </source>
</evidence>
<reference evidence="4" key="1">
    <citation type="submission" date="2016-10" db="EMBL/GenBank/DDBJ databases">
        <authorList>
            <person name="Varghese N."/>
        </authorList>
    </citation>
    <scope>NUCLEOTIDE SEQUENCE [LARGE SCALE GENOMIC DNA]</scope>
    <source>
        <strain evidence="4">DSM 12489</strain>
    </source>
</reference>
<dbReference type="InterPro" id="IPR024654">
    <property type="entry name" value="Calcineurin-like_PHP_lpxH"/>
</dbReference>
<evidence type="ECO:0000256" key="1">
    <source>
        <dbReference type="ARBA" id="ARBA00008950"/>
    </source>
</evidence>
<keyword evidence="4" id="KW-1185">Reference proteome</keyword>
<feature type="domain" description="Calcineurin-like phosphoesterase" evidence="2">
    <location>
        <begin position="13"/>
        <end position="208"/>
    </location>
</feature>
<dbReference type="GO" id="GO:0005737">
    <property type="term" value="C:cytoplasm"/>
    <property type="evidence" value="ECO:0007669"/>
    <property type="project" value="TreeGrafter"/>
</dbReference>
<comment type="similarity">
    <text evidence="1">Belongs to the metallophosphoesterase superfamily. YfcE family.</text>
</comment>
<dbReference type="InterPro" id="IPR029052">
    <property type="entry name" value="Metallo-depent_PP-like"/>
</dbReference>
<dbReference type="Pfam" id="PF12850">
    <property type="entry name" value="Metallophos_2"/>
    <property type="match status" value="1"/>
</dbReference>
<dbReference type="AlphaFoldDB" id="A0A1H2VCY9"/>
<dbReference type="PANTHER" id="PTHR42850">
    <property type="entry name" value="METALLOPHOSPHOESTERASE"/>
    <property type="match status" value="1"/>
</dbReference>
<dbReference type="InterPro" id="IPR011152">
    <property type="entry name" value="Pesterase_MJ0912"/>
</dbReference>
<dbReference type="STRING" id="89784.SAMN04489725_11096"/>
<dbReference type="PIRSF" id="PIRSF000883">
    <property type="entry name" value="Pesterase_MJ0912"/>
    <property type="match status" value="1"/>
</dbReference>
<protein>
    <submittedName>
        <fullName evidence="3">Predicted phosphodiesterase</fullName>
    </submittedName>
</protein>
<accession>A0A1H2VCY9</accession>
<dbReference type="GO" id="GO:0016791">
    <property type="term" value="F:phosphatase activity"/>
    <property type="evidence" value="ECO:0007669"/>
    <property type="project" value="TreeGrafter"/>
</dbReference>
<dbReference type="PANTHER" id="PTHR42850:SF2">
    <property type="entry name" value="BLL5683 PROTEIN"/>
    <property type="match status" value="1"/>
</dbReference>
<dbReference type="SUPFAM" id="SSF56300">
    <property type="entry name" value="Metallo-dependent phosphatases"/>
    <property type="match status" value="1"/>
</dbReference>
<dbReference type="Proteomes" id="UP000182589">
    <property type="component" value="Unassembled WGS sequence"/>
</dbReference>
<dbReference type="Gene3D" id="3.60.21.10">
    <property type="match status" value="1"/>
</dbReference>
<sequence>MYPNWNKGVIFVRVAFFSDVHGNELALDAVLHDIREMGCDKVYMLGDICFRGYAPKACLDKVMDVADVVVRGNADEWIVRGVREGEVPPERLDVMNGERAFALHQLTTEDVRQLNDLPTTCESLDPDLDSTWLAFHATPDDTFAIVPEGVSDSVIEQSIIGSYPHKLFFYGHIHIPYVRRIGDRTIVNIGSVGMPFDGIAQASYAIVDNSRFDTQIHLRRIPYDVEAACKRYDEVGYPLATAMANVLRTARPL</sequence>
<gene>
    <name evidence="3" type="ORF">SAMN04489725_11096</name>
</gene>
<dbReference type="InterPro" id="IPR050126">
    <property type="entry name" value="Ap4A_hydrolase"/>
</dbReference>
<proteinExistence type="inferred from homology"/>